<dbReference type="AlphaFoldDB" id="A0A9C7QII5"/>
<evidence type="ECO:0000313" key="2">
    <source>
        <dbReference type="Proteomes" id="UP000862426"/>
    </source>
</evidence>
<protein>
    <submittedName>
        <fullName evidence="1">Uncharacterized protein</fullName>
    </submittedName>
</protein>
<comment type="caution">
    <text evidence="1">The sequence shown here is derived from an EMBL/GenBank/DDBJ whole genome shotgun (WGS) entry which is preliminary data.</text>
</comment>
<proteinExistence type="predicted"/>
<dbReference type="EMBL" id="DACYAJ020000006">
    <property type="protein sequence ID" value="HCD1254682.1"/>
    <property type="molecule type" value="Genomic_DNA"/>
</dbReference>
<gene>
    <name evidence="1" type="ORF">JD854_RS06375</name>
</gene>
<reference evidence="1" key="1">
    <citation type="journal article" date="2018" name="Genome Biol.">
        <title>SKESA: strategic k-mer extension for scrupulous assemblies.</title>
        <authorList>
            <person name="Souvorov A."/>
            <person name="Agarwala R."/>
            <person name="Lipman D.J."/>
        </authorList>
    </citation>
    <scope>NUCLEOTIDE SEQUENCE</scope>
    <source>
        <strain evidence="1">CAV1698</strain>
    </source>
</reference>
<sequence>MNIVKNQLSQGHKDFTVPDFHFLKMQNSGGHFGFFHDPQIYGRYFGAGNVVKEKVNFDYSVLVNGKQQAIGDDTVAWFNNRGDLMLVSQHPLVGTVQVKAPSSDTSLPLARFTVAKINNEYWYFSAIPEEEVTHVALLP</sequence>
<reference evidence="1" key="2">
    <citation type="submission" date="2022-05" db="EMBL/GenBank/DDBJ databases">
        <authorList>
            <consortium name="NCBI Pathogen Detection Project"/>
        </authorList>
    </citation>
    <scope>NUCLEOTIDE SEQUENCE</scope>
    <source>
        <strain evidence="1">CAV1698</strain>
    </source>
</reference>
<name>A0A9C7QII5_CITAM</name>
<accession>A0A9C7QII5</accession>
<dbReference type="Proteomes" id="UP000862426">
    <property type="component" value="Unassembled WGS sequence"/>
</dbReference>
<organism evidence="1 2">
    <name type="scientific">Citrobacter amalonaticus</name>
    <dbReference type="NCBI Taxonomy" id="35703"/>
    <lineage>
        <taxon>Bacteria</taxon>
        <taxon>Pseudomonadati</taxon>
        <taxon>Pseudomonadota</taxon>
        <taxon>Gammaproteobacteria</taxon>
        <taxon>Enterobacterales</taxon>
        <taxon>Enterobacteriaceae</taxon>
        <taxon>Citrobacter</taxon>
    </lineage>
</organism>
<evidence type="ECO:0000313" key="1">
    <source>
        <dbReference type="EMBL" id="HCD1254682.1"/>
    </source>
</evidence>